<evidence type="ECO:0000256" key="2">
    <source>
        <dbReference type="ARBA" id="ARBA00022448"/>
    </source>
</evidence>
<dbReference type="AlphaFoldDB" id="A0A3D9HDC6"/>
<dbReference type="GO" id="GO:0009279">
    <property type="term" value="C:cell outer membrane"/>
    <property type="evidence" value="ECO:0007669"/>
    <property type="project" value="UniProtKB-SubCell"/>
</dbReference>
<dbReference type="InterPro" id="IPR036942">
    <property type="entry name" value="Beta-barrel_TonB_sf"/>
</dbReference>
<dbReference type="InterPro" id="IPR023996">
    <property type="entry name" value="TonB-dep_OMP_SusC/RagA"/>
</dbReference>
<reference evidence="11 12" key="1">
    <citation type="submission" date="2018-07" db="EMBL/GenBank/DDBJ databases">
        <title>Genomic Encyclopedia of Type Strains, Phase III (KMG-III): the genomes of soil and plant-associated and newly described type strains.</title>
        <authorList>
            <person name="Whitman W."/>
        </authorList>
    </citation>
    <scope>NUCLEOTIDE SEQUENCE [LARGE SCALE GENOMIC DNA]</scope>
    <source>
        <strain evidence="11 12">CECT 8487</strain>
    </source>
</reference>
<dbReference type="Gene3D" id="2.170.130.10">
    <property type="entry name" value="TonB-dependent receptor, plug domain"/>
    <property type="match status" value="1"/>
</dbReference>
<proteinExistence type="inferred from homology"/>
<dbReference type="EMBL" id="QRDX01000006">
    <property type="protein sequence ID" value="RED47474.1"/>
    <property type="molecule type" value="Genomic_DNA"/>
</dbReference>
<feature type="chain" id="PRO_5017824048" evidence="9">
    <location>
        <begin position="21"/>
        <end position="1017"/>
    </location>
</feature>
<keyword evidence="3 7" id="KW-1134">Transmembrane beta strand</keyword>
<organism evidence="11 12">
    <name type="scientific">Seonamhaeicola aphaedonensis</name>
    <dbReference type="NCBI Taxonomy" id="1461338"/>
    <lineage>
        <taxon>Bacteria</taxon>
        <taxon>Pseudomonadati</taxon>
        <taxon>Bacteroidota</taxon>
        <taxon>Flavobacteriia</taxon>
        <taxon>Flavobacteriales</taxon>
        <taxon>Flavobacteriaceae</taxon>
    </lineage>
</organism>
<evidence type="ECO:0000256" key="8">
    <source>
        <dbReference type="SAM" id="MobiDB-lite"/>
    </source>
</evidence>
<dbReference type="Pfam" id="PF13715">
    <property type="entry name" value="CarbopepD_reg_2"/>
    <property type="match status" value="1"/>
</dbReference>
<evidence type="ECO:0000256" key="3">
    <source>
        <dbReference type="ARBA" id="ARBA00022452"/>
    </source>
</evidence>
<feature type="compositionally biased region" description="Polar residues" evidence="8">
    <location>
        <begin position="163"/>
        <end position="183"/>
    </location>
</feature>
<dbReference type="SUPFAM" id="SSF56935">
    <property type="entry name" value="Porins"/>
    <property type="match status" value="1"/>
</dbReference>
<feature type="domain" description="TonB-dependent receptor plug" evidence="10">
    <location>
        <begin position="112"/>
        <end position="233"/>
    </location>
</feature>
<accession>A0A3D9HDC6</accession>
<comment type="subcellular location">
    <subcellularLocation>
        <location evidence="1 7">Cell outer membrane</location>
        <topology evidence="1 7">Multi-pass membrane protein</topology>
    </subcellularLocation>
</comment>
<keyword evidence="6 7" id="KW-0998">Cell outer membrane</keyword>
<dbReference type="NCBIfam" id="TIGR04057">
    <property type="entry name" value="SusC_RagA_signa"/>
    <property type="match status" value="1"/>
</dbReference>
<dbReference type="InterPro" id="IPR039426">
    <property type="entry name" value="TonB-dep_rcpt-like"/>
</dbReference>
<keyword evidence="2 7" id="KW-0813">Transport</keyword>
<sequence length="1017" mass="112464">MKRLKLLLILFIGVSSVAFAQDTVSGVVTDGLNVPIPGVNVLVKGTTTGVATDFDGNYKIQATNGDVIVFSYLGFKTLEITYTGQSPLNAQMEEDTAQLDEVVVIGYGAVKRKDLTGSVASIGSDDVVEQRKTDVAQALQGRLAGVDVRTLNNKPGAPLSINIRGNGSIRNTNQGNDGVSDSPGSDLGSPLYVVDGIFVDNINALNPADIQQIDILKDASSTAIYGARGANGVVIITTKSGVEGRTRFNYDATFGVRSVVNSPNFYNGDEYVAFVNDVVRAREFGNLLNAGPATASDYNSIVPDTTVEFIGAEEQANALNGNYTDWIGMFQETGIQTSHTLSASGGNDGLVYNASLGYLKDEGVVGIEDFERYNLAGSISKKVNDQLTFGVKSYIAFSEREEGSRELFRSSFRLAPTVNPYEDDGTIDFIPDEQDQRFINPIYEKNGAWRVNTKRFDIIANAFLEYKPLDWLSLKTQFSPSLVYNRFGEHRALLTKAARNDPRRTRAIYESASIVTYTWDNIANMNFDIDENNNLKATIISSLFHKEFERGDIQTRNLADEFLFFNTGQGTDVRRFHSGFIKENIASFAGRLNYSHKDKYLLTLTGRYDGASRLAEGNKWDFFPSAAFAWKLSQEEFMQNVSWLNNMKLRLSYGQTGNIDTVGPYQSFSSLSGGTYLFGDDLVTAQVIGGLPNSELTWAVSTETNIGIDLGLFNNRVNLTFDYYNKDTDGSLFPRSLLAISGFGSAIGNFGEVRNRGVEIVLNTTNIQTENFRWRTSFNFSKNEAEILKIEGDVEEVPFGRHGVTKVGEDPAAIFSFENEGIWQLDEYAEAASFGARPGQYKFVDQNGDGVINNEDKVVIGSPTPDWFGGMTNTFTYKNFEARVQINTRQGSLGHSEFYQNFAPYQNDQAKFNKINLDYWTPNNPNASRPALSYAHPGEYYYEEFDFVKVGNIGFTYTLPSDALDKLKLSGMRLSLDIQNPFIFTDYEGPDPETGLQNSYSSAYLTKTVLFGLNVSL</sequence>
<dbReference type="PROSITE" id="PS52016">
    <property type="entry name" value="TONB_DEPENDENT_REC_3"/>
    <property type="match status" value="1"/>
</dbReference>
<evidence type="ECO:0000256" key="1">
    <source>
        <dbReference type="ARBA" id="ARBA00004571"/>
    </source>
</evidence>
<dbReference type="RefSeq" id="WP_116524449.1">
    <property type="nucleotide sequence ID" value="NZ_QRDX01000006.1"/>
</dbReference>
<evidence type="ECO:0000256" key="5">
    <source>
        <dbReference type="ARBA" id="ARBA00023136"/>
    </source>
</evidence>
<dbReference type="NCBIfam" id="TIGR04056">
    <property type="entry name" value="OMP_RagA_SusC"/>
    <property type="match status" value="1"/>
</dbReference>
<keyword evidence="4 7" id="KW-0812">Transmembrane</keyword>
<feature type="signal peptide" evidence="9">
    <location>
        <begin position="1"/>
        <end position="20"/>
    </location>
</feature>
<dbReference type="Gene3D" id="2.60.40.1120">
    <property type="entry name" value="Carboxypeptidase-like, regulatory domain"/>
    <property type="match status" value="1"/>
</dbReference>
<dbReference type="Pfam" id="PF07715">
    <property type="entry name" value="Plug"/>
    <property type="match status" value="1"/>
</dbReference>
<evidence type="ECO:0000256" key="7">
    <source>
        <dbReference type="PROSITE-ProRule" id="PRU01360"/>
    </source>
</evidence>
<dbReference type="SUPFAM" id="SSF49464">
    <property type="entry name" value="Carboxypeptidase regulatory domain-like"/>
    <property type="match status" value="1"/>
</dbReference>
<dbReference type="Proteomes" id="UP000256629">
    <property type="component" value="Unassembled WGS sequence"/>
</dbReference>
<evidence type="ECO:0000256" key="4">
    <source>
        <dbReference type="ARBA" id="ARBA00022692"/>
    </source>
</evidence>
<evidence type="ECO:0000256" key="9">
    <source>
        <dbReference type="SAM" id="SignalP"/>
    </source>
</evidence>
<evidence type="ECO:0000259" key="10">
    <source>
        <dbReference type="Pfam" id="PF07715"/>
    </source>
</evidence>
<evidence type="ECO:0000313" key="11">
    <source>
        <dbReference type="EMBL" id="RED47474.1"/>
    </source>
</evidence>
<protein>
    <submittedName>
        <fullName evidence="11">TonB-linked SusC/RagA family outer membrane protein</fullName>
    </submittedName>
</protein>
<dbReference type="InterPro" id="IPR023997">
    <property type="entry name" value="TonB-dep_OMP_SusC/RagA_CS"/>
</dbReference>
<comment type="caution">
    <text evidence="11">The sequence shown here is derived from an EMBL/GenBank/DDBJ whole genome shotgun (WGS) entry which is preliminary data.</text>
</comment>
<evidence type="ECO:0000313" key="12">
    <source>
        <dbReference type="Proteomes" id="UP000256629"/>
    </source>
</evidence>
<keyword evidence="12" id="KW-1185">Reference proteome</keyword>
<evidence type="ECO:0000256" key="6">
    <source>
        <dbReference type="ARBA" id="ARBA00023237"/>
    </source>
</evidence>
<feature type="region of interest" description="Disordered" evidence="8">
    <location>
        <begin position="163"/>
        <end position="184"/>
    </location>
</feature>
<comment type="similarity">
    <text evidence="7">Belongs to the TonB-dependent receptor family.</text>
</comment>
<keyword evidence="9" id="KW-0732">Signal</keyword>
<gene>
    <name evidence="11" type="ORF">DFQ02_106101</name>
</gene>
<dbReference type="InterPro" id="IPR012910">
    <property type="entry name" value="Plug_dom"/>
</dbReference>
<dbReference type="OrthoDB" id="9768177at2"/>
<name>A0A3D9HDC6_9FLAO</name>
<keyword evidence="5 7" id="KW-0472">Membrane</keyword>
<dbReference type="InterPro" id="IPR037066">
    <property type="entry name" value="Plug_dom_sf"/>
</dbReference>
<dbReference type="Gene3D" id="2.40.170.20">
    <property type="entry name" value="TonB-dependent receptor, beta-barrel domain"/>
    <property type="match status" value="1"/>
</dbReference>
<dbReference type="InterPro" id="IPR008969">
    <property type="entry name" value="CarboxyPept-like_regulatory"/>
</dbReference>